<evidence type="ECO:0000256" key="3">
    <source>
        <dbReference type="SAM" id="MobiDB-lite"/>
    </source>
</evidence>
<evidence type="ECO:0000256" key="2">
    <source>
        <dbReference type="ARBA" id="ARBA00009387"/>
    </source>
</evidence>
<evidence type="ECO:0000259" key="4">
    <source>
        <dbReference type="Pfam" id="PF01464"/>
    </source>
</evidence>
<dbReference type="Gene3D" id="1.10.530.10">
    <property type="match status" value="1"/>
</dbReference>
<sequence length="258" mass="27469">MPRCRLGHGHSGAIGRHRAARSIAFLLLTGLFCNPIGVAAQAQPSPLAPRVLHDAYADHVAEASRRFDIPETWIDAVLQVESAGNVRAISSAGAMGLMQIMPATWSALRQRHGLGRDPYEPRDNILAGAAYLRAMFDRYGNVAAMLAAYNAGPGRYDEYLSAGRVLPAETRAYVAKLAPILGDATPSHGASMPAARPPDWREAPLFVARSGNRQSVIGDAPAPPDGNTRIPVPDATGAPDRRQHEAIFVTRADSGATP</sequence>
<gene>
    <name evidence="5" type="ORF">GCM10010136_17440</name>
</gene>
<comment type="similarity">
    <text evidence="2">Belongs to the virb1 family.</text>
</comment>
<dbReference type="PANTHER" id="PTHR37423:SF2">
    <property type="entry name" value="MEMBRANE-BOUND LYTIC MUREIN TRANSGLYCOSYLASE C"/>
    <property type="match status" value="1"/>
</dbReference>
<accession>A0A8J3DHC1</accession>
<dbReference type="PANTHER" id="PTHR37423">
    <property type="entry name" value="SOLUBLE LYTIC MUREIN TRANSGLYCOSYLASE-RELATED"/>
    <property type="match status" value="1"/>
</dbReference>
<dbReference type="RefSeq" id="WP_189489608.1">
    <property type="nucleotide sequence ID" value="NZ_BMZO01000005.1"/>
</dbReference>
<name>A0A8J3DHC1_9HYPH</name>
<dbReference type="AlphaFoldDB" id="A0A8J3DHC1"/>
<feature type="region of interest" description="Disordered" evidence="3">
    <location>
        <begin position="215"/>
        <end position="244"/>
    </location>
</feature>
<dbReference type="SUPFAM" id="SSF53955">
    <property type="entry name" value="Lysozyme-like"/>
    <property type="match status" value="1"/>
</dbReference>
<evidence type="ECO:0000256" key="1">
    <source>
        <dbReference type="ARBA" id="ARBA00007734"/>
    </source>
</evidence>
<reference evidence="5" key="2">
    <citation type="submission" date="2020-09" db="EMBL/GenBank/DDBJ databases">
        <authorList>
            <person name="Sun Q."/>
            <person name="Kim S."/>
        </authorList>
    </citation>
    <scope>NUCLEOTIDE SEQUENCE</scope>
    <source>
        <strain evidence="5">KCTC 42097</strain>
    </source>
</reference>
<dbReference type="InterPro" id="IPR023346">
    <property type="entry name" value="Lysozyme-like_dom_sf"/>
</dbReference>
<keyword evidence="6" id="KW-1185">Reference proteome</keyword>
<dbReference type="Proteomes" id="UP000641137">
    <property type="component" value="Unassembled WGS sequence"/>
</dbReference>
<proteinExistence type="inferred from homology"/>
<evidence type="ECO:0000313" key="6">
    <source>
        <dbReference type="Proteomes" id="UP000641137"/>
    </source>
</evidence>
<evidence type="ECO:0000313" key="5">
    <source>
        <dbReference type="EMBL" id="GHC70778.1"/>
    </source>
</evidence>
<dbReference type="Pfam" id="PF01464">
    <property type="entry name" value="SLT"/>
    <property type="match status" value="1"/>
</dbReference>
<dbReference type="InterPro" id="IPR008258">
    <property type="entry name" value="Transglycosylase_SLT_dom_1"/>
</dbReference>
<organism evidence="5 6">
    <name type="scientific">Limoniibacter endophyticus</name>
    <dbReference type="NCBI Taxonomy" id="1565040"/>
    <lineage>
        <taxon>Bacteria</taxon>
        <taxon>Pseudomonadati</taxon>
        <taxon>Pseudomonadota</taxon>
        <taxon>Alphaproteobacteria</taxon>
        <taxon>Hyphomicrobiales</taxon>
        <taxon>Bartonellaceae</taxon>
        <taxon>Limoniibacter</taxon>
    </lineage>
</organism>
<protein>
    <submittedName>
        <fullName evidence="5">Lytic transglycosylase</fullName>
    </submittedName>
</protein>
<comment type="caution">
    <text evidence="5">The sequence shown here is derived from an EMBL/GenBank/DDBJ whole genome shotgun (WGS) entry which is preliminary data.</text>
</comment>
<reference evidence="5" key="1">
    <citation type="journal article" date="2014" name="Int. J. Syst. Evol. Microbiol.">
        <title>Complete genome sequence of Corynebacterium casei LMG S-19264T (=DSM 44701T), isolated from a smear-ripened cheese.</title>
        <authorList>
            <consortium name="US DOE Joint Genome Institute (JGI-PGF)"/>
            <person name="Walter F."/>
            <person name="Albersmeier A."/>
            <person name="Kalinowski J."/>
            <person name="Ruckert C."/>
        </authorList>
    </citation>
    <scope>NUCLEOTIDE SEQUENCE</scope>
    <source>
        <strain evidence="5">KCTC 42097</strain>
    </source>
</reference>
<dbReference type="EMBL" id="BMZO01000005">
    <property type="protein sequence ID" value="GHC70778.1"/>
    <property type="molecule type" value="Genomic_DNA"/>
</dbReference>
<dbReference type="CDD" id="cd00254">
    <property type="entry name" value="LT-like"/>
    <property type="match status" value="1"/>
</dbReference>
<comment type="similarity">
    <text evidence="1">Belongs to the transglycosylase Slt family.</text>
</comment>
<feature type="domain" description="Transglycosylase SLT" evidence="4">
    <location>
        <begin position="60"/>
        <end position="160"/>
    </location>
</feature>